<protein>
    <submittedName>
        <fullName evidence="7">His-Xaa-Ser system radical SAM maturase HxsC</fullName>
    </submittedName>
</protein>
<reference evidence="7 8" key="1">
    <citation type="submission" date="2017-09" db="EMBL/GenBank/DDBJ databases">
        <title>Comparative genomics of rhizobia isolated from Phaseolus vulgaris in China.</title>
        <authorList>
            <person name="Tong W."/>
        </authorList>
    </citation>
    <scope>NUCLEOTIDE SEQUENCE [LARGE SCALE GENOMIC DNA]</scope>
    <source>
        <strain evidence="7 8">C5</strain>
    </source>
</reference>
<dbReference type="PANTHER" id="PTHR11228:SF7">
    <property type="entry name" value="PQQA PEPTIDE CYCLASE"/>
    <property type="match status" value="1"/>
</dbReference>
<sequence>MIDLRLKIDDVPIDHPSIVRLRTDTVESEHDAALIDRDHESQIFDLAGYSLRVYCDPRTDLDGDVLLLVPGRNSAHRLLRAGSRHNTFLVTEQCDQLCVMCSQPPKKYHVDLFDQFTVAATLAPENARITISGGEPLLHKRRLFQFLVAAAKARPDISFHVLTNGQFFEPGDVALIDEIGRDRVLWGIPLYAPHAALHDSIVAKPGAFETLSQNFTTLMRAGAAVELRTVVLHQNWDVLPQIADYVSTRLPFIDVWAIMQLENIGYGRMNWAHSFKDTSLDFGKLRSAINLAIGRGIHTLLYNFPLCTVPPQYRHLAPSTISDWKNKFLEECGECTLRSTCGGFFEWYKADQGFGGLSRQ</sequence>
<comment type="cofactor">
    <cofactor evidence="1">
        <name>[4Fe-4S] cluster</name>
        <dbReference type="ChEBI" id="CHEBI:49883"/>
    </cofactor>
</comment>
<evidence type="ECO:0000256" key="3">
    <source>
        <dbReference type="ARBA" id="ARBA00022723"/>
    </source>
</evidence>
<evidence type="ECO:0000256" key="5">
    <source>
        <dbReference type="ARBA" id="ARBA00023014"/>
    </source>
</evidence>
<dbReference type="RefSeq" id="WP_097603696.1">
    <property type="nucleotide sequence ID" value="NZ_NWSV01000055.1"/>
</dbReference>
<dbReference type="NCBIfam" id="TIGR03977">
    <property type="entry name" value="rSAM_pair_HxsC"/>
    <property type="match status" value="1"/>
</dbReference>
<accession>A0A2A6J1J0</accession>
<organism evidence="7 8">
    <name type="scientific">Rhizobium chutanense</name>
    <dbReference type="NCBI Taxonomy" id="2035448"/>
    <lineage>
        <taxon>Bacteria</taxon>
        <taxon>Pseudomonadati</taxon>
        <taxon>Pseudomonadota</taxon>
        <taxon>Alphaproteobacteria</taxon>
        <taxon>Hyphomicrobiales</taxon>
        <taxon>Rhizobiaceae</taxon>
        <taxon>Rhizobium/Agrobacterium group</taxon>
        <taxon>Rhizobium</taxon>
    </lineage>
</organism>
<dbReference type="InterPro" id="IPR007197">
    <property type="entry name" value="rSAM"/>
</dbReference>
<feature type="domain" description="Radical SAM core" evidence="6">
    <location>
        <begin position="90"/>
        <end position="245"/>
    </location>
</feature>
<gene>
    <name evidence="7" type="primary">hxsC</name>
    <name evidence="7" type="ORF">CO666_32765</name>
</gene>
<evidence type="ECO:0000313" key="7">
    <source>
        <dbReference type="EMBL" id="PDT00049.1"/>
    </source>
</evidence>
<name>A0A2A6J1J0_9HYPH</name>
<evidence type="ECO:0000313" key="8">
    <source>
        <dbReference type="Proteomes" id="UP000220768"/>
    </source>
</evidence>
<dbReference type="InterPro" id="IPR013785">
    <property type="entry name" value="Aldolase_TIM"/>
</dbReference>
<evidence type="ECO:0000256" key="2">
    <source>
        <dbReference type="ARBA" id="ARBA00022691"/>
    </source>
</evidence>
<dbReference type="Gene3D" id="3.20.20.70">
    <property type="entry name" value="Aldolase class I"/>
    <property type="match status" value="1"/>
</dbReference>
<dbReference type="SFLD" id="SFLDG01103">
    <property type="entry name" value="Uncharacterised_Radical_SAM_Su"/>
    <property type="match status" value="1"/>
</dbReference>
<keyword evidence="8" id="KW-1185">Reference proteome</keyword>
<dbReference type="Pfam" id="PF04055">
    <property type="entry name" value="Radical_SAM"/>
    <property type="match status" value="1"/>
</dbReference>
<dbReference type="InterPro" id="IPR024032">
    <property type="entry name" value="rSAM_paired_HxsC"/>
</dbReference>
<dbReference type="SUPFAM" id="SSF102114">
    <property type="entry name" value="Radical SAM enzymes"/>
    <property type="match status" value="1"/>
</dbReference>
<evidence type="ECO:0000256" key="1">
    <source>
        <dbReference type="ARBA" id="ARBA00001966"/>
    </source>
</evidence>
<keyword evidence="2" id="KW-0949">S-adenosyl-L-methionine</keyword>
<evidence type="ECO:0000259" key="6">
    <source>
        <dbReference type="Pfam" id="PF04055"/>
    </source>
</evidence>
<dbReference type="GO" id="GO:0051536">
    <property type="term" value="F:iron-sulfur cluster binding"/>
    <property type="evidence" value="ECO:0007669"/>
    <property type="project" value="UniProtKB-KW"/>
</dbReference>
<dbReference type="PANTHER" id="PTHR11228">
    <property type="entry name" value="RADICAL SAM DOMAIN PROTEIN"/>
    <property type="match status" value="1"/>
</dbReference>
<dbReference type="InterPro" id="IPR058240">
    <property type="entry name" value="rSAM_sf"/>
</dbReference>
<dbReference type="InterPro" id="IPR050377">
    <property type="entry name" value="Radical_SAM_PqqE_MftC-like"/>
</dbReference>
<dbReference type="GO" id="GO:0046872">
    <property type="term" value="F:metal ion binding"/>
    <property type="evidence" value="ECO:0007669"/>
    <property type="project" value="UniProtKB-KW"/>
</dbReference>
<dbReference type="Proteomes" id="UP000220768">
    <property type="component" value="Unassembled WGS sequence"/>
</dbReference>
<keyword evidence="4" id="KW-0408">Iron</keyword>
<keyword evidence="5" id="KW-0411">Iron-sulfur</keyword>
<dbReference type="GO" id="GO:0003824">
    <property type="term" value="F:catalytic activity"/>
    <property type="evidence" value="ECO:0007669"/>
    <property type="project" value="InterPro"/>
</dbReference>
<dbReference type="SFLD" id="SFLDS00029">
    <property type="entry name" value="Radical_SAM"/>
    <property type="match status" value="1"/>
</dbReference>
<comment type="caution">
    <text evidence="7">The sequence shown here is derived from an EMBL/GenBank/DDBJ whole genome shotgun (WGS) entry which is preliminary data.</text>
</comment>
<dbReference type="SFLD" id="SFLDG01067">
    <property type="entry name" value="SPASM/twitch_domain_containing"/>
    <property type="match status" value="1"/>
</dbReference>
<proteinExistence type="predicted"/>
<evidence type="ECO:0000256" key="4">
    <source>
        <dbReference type="ARBA" id="ARBA00023004"/>
    </source>
</evidence>
<dbReference type="CDD" id="cd01335">
    <property type="entry name" value="Radical_SAM"/>
    <property type="match status" value="1"/>
</dbReference>
<dbReference type="EMBL" id="NWSV01000055">
    <property type="protein sequence ID" value="PDT00049.1"/>
    <property type="molecule type" value="Genomic_DNA"/>
</dbReference>
<keyword evidence="3" id="KW-0479">Metal-binding</keyword>
<dbReference type="AlphaFoldDB" id="A0A2A6J1J0"/>